<reference evidence="3" key="1">
    <citation type="submission" date="2016-02" db="EMBL/GenBank/DDBJ databases">
        <title>Draft genome sequence of Microdochium bolleyi, a fungal endophyte of beachgrass.</title>
        <authorList>
            <consortium name="DOE Joint Genome Institute"/>
            <person name="David A.S."/>
            <person name="May G."/>
            <person name="Haridas S."/>
            <person name="Lim J."/>
            <person name="Wang M."/>
            <person name="Labutti K."/>
            <person name="Lipzen A."/>
            <person name="Barry K."/>
            <person name="Grigoriev I.V."/>
        </authorList>
    </citation>
    <scope>NUCLEOTIDE SEQUENCE [LARGE SCALE GENOMIC DNA]</scope>
    <source>
        <strain evidence="3">J235TASD1</strain>
    </source>
</reference>
<accession>A0A136IMG8</accession>
<proteinExistence type="predicted"/>
<evidence type="ECO:0000313" key="2">
    <source>
        <dbReference type="EMBL" id="KXJ86034.1"/>
    </source>
</evidence>
<sequence>MVVWGLIQVQVVVVCGGAVWHRTRDSDGLWSAGWRPFGGDLPLDDEGDVIRVETHSLVSTSALAEGALSRALYVRAEGGDETYKISCMDPEVHVVEEHSIMTDGSVRVNEGGKPTPGSTFDPLFPWGVWVYYGTTGQGSFRQPEFYDVF</sequence>
<dbReference type="Proteomes" id="UP000070501">
    <property type="component" value="Unassembled WGS sequence"/>
</dbReference>
<keyword evidence="3" id="KW-1185">Reference proteome</keyword>
<protein>
    <submittedName>
        <fullName evidence="2">Uncharacterized protein</fullName>
    </submittedName>
</protein>
<dbReference type="AlphaFoldDB" id="A0A136IMG8"/>
<feature type="chain" id="PRO_5007292843" evidence="1">
    <location>
        <begin position="18"/>
        <end position="149"/>
    </location>
</feature>
<dbReference type="EMBL" id="KQ964271">
    <property type="protein sequence ID" value="KXJ86034.1"/>
    <property type="molecule type" value="Genomic_DNA"/>
</dbReference>
<organism evidence="2 3">
    <name type="scientific">Microdochium bolleyi</name>
    <dbReference type="NCBI Taxonomy" id="196109"/>
    <lineage>
        <taxon>Eukaryota</taxon>
        <taxon>Fungi</taxon>
        <taxon>Dikarya</taxon>
        <taxon>Ascomycota</taxon>
        <taxon>Pezizomycotina</taxon>
        <taxon>Sordariomycetes</taxon>
        <taxon>Xylariomycetidae</taxon>
        <taxon>Xylariales</taxon>
        <taxon>Microdochiaceae</taxon>
        <taxon>Microdochium</taxon>
    </lineage>
</organism>
<gene>
    <name evidence="2" type="ORF">Micbo1qcDRAFT_168854</name>
</gene>
<keyword evidence="1" id="KW-0732">Signal</keyword>
<name>A0A136IMG8_9PEZI</name>
<evidence type="ECO:0000313" key="3">
    <source>
        <dbReference type="Proteomes" id="UP000070501"/>
    </source>
</evidence>
<feature type="signal peptide" evidence="1">
    <location>
        <begin position="1"/>
        <end position="17"/>
    </location>
</feature>
<dbReference type="InParanoid" id="A0A136IMG8"/>
<evidence type="ECO:0000256" key="1">
    <source>
        <dbReference type="SAM" id="SignalP"/>
    </source>
</evidence>